<reference evidence="4 5" key="1">
    <citation type="submission" date="2018-07" db="EMBL/GenBank/DDBJ databases">
        <title>Genomic Encyclopedia of Type Strains, Phase IV (KMG-IV): sequencing the most valuable type-strain genomes for metagenomic binning, comparative biology and taxonomic classification.</title>
        <authorList>
            <person name="Goeker M."/>
        </authorList>
    </citation>
    <scope>NUCLEOTIDE SEQUENCE [LARGE SCALE GENOMIC DNA]</scope>
    <source>
        <strain evidence="4 5">DSM 16500</strain>
    </source>
</reference>
<keyword evidence="3" id="KW-0472">Membrane</keyword>
<gene>
    <name evidence="4" type="ORF">C8D86_106101</name>
</gene>
<evidence type="ECO:0000313" key="5">
    <source>
        <dbReference type="Proteomes" id="UP000254720"/>
    </source>
</evidence>
<dbReference type="SUPFAM" id="SSF52540">
    <property type="entry name" value="P-loop containing nucleoside triphosphate hydrolases"/>
    <property type="match status" value="1"/>
</dbReference>
<keyword evidence="4" id="KW-0131">Cell cycle</keyword>
<feature type="transmembrane region" description="Helical" evidence="3">
    <location>
        <begin position="66"/>
        <end position="87"/>
    </location>
</feature>
<keyword evidence="4" id="KW-0132">Cell division</keyword>
<dbReference type="GO" id="GO:0005737">
    <property type="term" value="C:cytoplasm"/>
    <property type="evidence" value="ECO:0007669"/>
    <property type="project" value="TreeGrafter"/>
</dbReference>
<dbReference type="NCBIfam" id="NF040713">
    <property type="entry name" value="ZapE"/>
    <property type="match status" value="1"/>
</dbReference>
<dbReference type="AlphaFoldDB" id="A0A370GVZ0"/>
<accession>A0A370GVZ0</accession>
<evidence type="ECO:0000256" key="3">
    <source>
        <dbReference type="SAM" id="Phobius"/>
    </source>
</evidence>
<dbReference type="GO" id="GO:0051301">
    <property type="term" value="P:cell division"/>
    <property type="evidence" value="ECO:0007669"/>
    <property type="project" value="UniProtKB-KW"/>
</dbReference>
<dbReference type="GO" id="GO:0005524">
    <property type="term" value="F:ATP binding"/>
    <property type="evidence" value="ECO:0007669"/>
    <property type="project" value="UniProtKB-KW"/>
</dbReference>
<dbReference type="Gene3D" id="3.40.50.300">
    <property type="entry name" value="P-loop containing nucleotide triphosphate hydrolases"/>
    <property type="match status" value="1"/>
</dbReference>
<dbReference type="GO" id="GO:0032153">
    <property type="term" value="C:cell division site"/>
    <property type="evidence" value="ECO:0007669"/>
    <property type="project" value="TreeGrafter"/>
</dbReference>
<sequence length="364" mass="42358">MMSSVYRMTPIEYYQEQCKNSLVVNDPEQLKALVHFQSVYNALLQEHKQRFRLMAVLRKPRLVKGLYLWGGVGIGKTFLMDCFYHCIPFPYKMRMHFHQFMQFIHQELKKLQGEKEPLQKIAKTIAQKNLLLCFDELFVSDITDAMILARLFEALFSHGVCLVATSNVEPDELYKNGLQRPLFLPAIALLKLNTTVAHIPTQIDYRLRHLKSAGVFFLSNDRLAQQNMEKSFDLLTQGLTISHEPLDVCGRSIQIYKQAGRVVWFDFERFCAIPRSQQDYLAIAKNFDTIFISNIPVIPPHAKNTIALFIRMVDVFYDARVRLVISAAEVIDKIYSQGSMLFEYTRTRSRLLEMQSESYFLSER</sequence>
<dbReference type="Proteomes" id="UP000254720">
    <property type="component" value="Unassembled WGS sequence"/>
</dbReference>
<keyword evidence="5" id="KW-1185">Reference proteome</keyword>
<dbReference type="InterPro" id="IPR027417">
    <property type="entry name" value="P-loop_NTPase"/>
</dbReference>
<dbReference type="OrthoDB" id="9774491at2"/>
<dbReference type="EMBL" id="QQAX01000006">
    <property type="protein sequence ID" value="RDI46093.1"/>
    <property type="molecule type" value="Genomic_DNA"/>
</dbReference>
<dbReference type="PANTHER" id="PTHR12169">
    <property type="entry name" value="ATPASE N2B"/>
    <property type="match status" value="1"/>
</dbReference>
<evidence type="ECO:0000256" key="1">
    <source>
        <dbReference type="ARBA" id="ARBA00022741"/>
    </source>
</evidence>
<keyword evidence="3" id="KW-0812">Transmembrane</keyword>
<keyword evidence="1" id="KW-0547">Nucleotide-binding</keyword>
<keyword evidence="3" id="KW-1133">Transmembrane helix</keyword>
<keyword evidence="2" id="KW-0067">ATP-binding</keyword>
<evidence type="ECO:0000256" key="2">
    <source>
        <dbReference type="ARBA" id="ARBA00022840"/>
    </source>
</evidence>
<organism evidence="4 5">
    <name type="scientific">Aquicella lusitana</name>
    <dbReference type="NCBI Taxonomy" id="254246"/>
    <lineage>
        <taxon>Bacteria</taxon>
        <taxon>Pseudomonadati</taxon>
        <taxon>Pseudomonadota</taxon>
        <taxon>Gammaproteobacteria</taxon>
        <taxon>Legionellales</taxon>
        <taxon>Coxiellaceae</taxon>
        <taxon>Aquicella</taxon>
    </lineage>
</organism>
<dbReference type="GO" id="GO:0016887">
    <property type="term" value="F:ATP hydrolysis activity"/>
    <property type="evidence" value="ECO:0007669"/>
    <property type="project" value="InterPro"/>
</dbReference>
<evidence type="ECO:0000313" key="4">
    <source>
        <dbReference type="EMBL" id="RDI46093.1"/>
    </source>
</evidence>
<protein>
    <submittedName>
        <fullName evidence="4">Cell division protein ZapE</fullName>
    </submittedName>
</protein>
<comment type="caution">
    <text evidence="4">The sequence shown here is derived from an EMBL/GenBank/DDBJ whole genome shotgun (WGS) entry which is preliminary data.</text>
</comment>
<proteinExistence type="predicted"/>
<dbReference type="PANTHER" id="PTHR12169:SF6">
    <property type="entry name" value="AFG1-LIKE ATPASE"/>
    <property type="match status" value="1"/>
</dbReference>
<dbReference type="Pfam" id="PF03969">
    <property type="entry name" value="AFG1_ATPase"/>
    <property type="match status" value="1"/>
</dbReference>
<dbReference type="InterPro" id="IPR005654">
    <property type="entry name" value="ATPase_AFG1-like"/>
</dbReference>
<name>A0A370GVZ0_9COXI</name>